<dbReference type="Pfam" id="PF07987">
    <property type="entry name" value="DUF1775"/>
    <property type="match status" value="1"/>
</dbReference>
<dbReference type="CDD" id="cd08545">
    <property type="entry name" value="YcnI_like"/>
    <property type="match status" value="1"/>
</dbReference>
<name>A0A068SU42_NEOGA</name>
<dbReference type="GeneID" id="24257164"/>
<organism evidence="3 4">
    <name type="scientific">Neorhizobium galegae bv. orientalis str. HAMBI 540</name>
    <dbReference type="NCBI Taxonomy" id="1028800"/>
    <lineage>
        <taxon>Bacteria</taxon>
        <taxon>Pseudomonadati</taxon>
        <taxon>Pseudomonadota</taxon>
        <taxon>Alphaproteobacteria</taxon>
        <taxon>Hyphomicrobiales</taxon>
        <taxon>Rhizobiaceae</taxon>
        <taxon>Rhizobium/Agrobacterium group</taxon>
        <taxon>Neorhizobium</taxon>
    </lineage>
</organism>
<evidence type="ECO:0000259" key="2">
    <source>
        <dbReference type="Pfam" id="PF07987"/>
    </source>
</evidence>
<evidence type="ECO:0000313" key="4">
    <source>
        <dbReference type="Proteomes" id="UP000028181"/>
    </source>
</evidence>
<keyword evidence="1" id="KW-0732">Signal</keyword>
<proteinExistence type="predicted"/>
<dbReference type="HOGENOM" id="CLU_087540_1_1_5"/>
<evidence type="ECO:0000256" key="1">
    <source>
        <dbReference type="SAM" id="SignalP"/>
    </source>
</evidence>
<dbReference type="InterPro" id="IPR012533">
    <property type="entry name" value="YcnI-copper_dom"/>
</dbReference>
<dbReference type="OrthoDB" id="9796962at2"/>
<reference evidence="4" key="1">
    <citation type="journal article" date="2014" name="BMC Genomics">
        <title>Genome sequencing of two Neorhizobium galegae strains reveals a noeT gene responsible for the unusual acetylation of the nodulation factors.</title>
        <authorList>
            <person name="Osterman J."/>
            <person name="Marsh J."/>
            <person name="Laine P.K."/>
            <person name="Zeng Z."/>
            <person name="Alatalo E."/>
            <person name="Sullivan J.T."/>
            <person name="Young J.P."/>
            <person name="Thomas-Oates J."/>
            <person name="Paulin L."/>
            <person name="Lindstrom K."/>
        </authorList>
    </citation>
    <scope>NUCLEOTIDE SEQUENCE [LARGE SCALE GENOMIC DNA]</scope>
    <source>
        <strain evidence="4">HAMBI 540</strain>
    </source>
</reference>
<dbReference type="AlphaFoldDB" id="A0A068SU42"/>
<dbReference type="InterPro" id="IPR038507">
    <property type="entry name" value="YcnI-like_sf"/>
</dbReference>
<dbReference type="EMBL" id="HG938353">
    <property type="protein sequence ID" value="CDN49733.1"/>
    <property type="molecule type" value="Genomic_DNA"/>
</dbReference>
<dbReference type="KEGG" id="ngg:RG540_CH35690"/>
<protein>
    <submittedName>
        <fullName evidence="3">Nuclear export factor GLE1</fullName>
    </submittedName>
</protein>
<sequence>MLKAITLKTVTTTTAILVFGSTAALAHVTLEGKDAPVGSTYKAVLRVPHGCEGKPTNTVRVQVPEGFYGVKPQPKAGWTLDKVRGAYAKAYDNHGSPVAEGVKEVVWSGGNLGDDEYDEFVLRGTIAADLKAGDMLYFPVIQECPEGLKERWIEVPAAGQKASDLELPAPGIKLLQKTGN</sequence>
<gene>
    <name evidence="3" type="ORF">RG540_CH35690</name>
</gene>
<dbReference type="RefSeq" id="WP_046602048.1">
    <property type="nucleotide sequence ID" value="NZ_HG938353.1"/>
</dbReference>
<dbReference type="PATRIC" id="fig|1028800.3.peg.3626"/>
<dbReference type="eggNOG" id="COG4549">
    <property type="taxonomic scope" value="Bacteria"/>
</dbReference>
<feature type="signal peptide" evidence="1">
    <location>
        <begin position="1"/>
        <end position="26"/>
    </location>
</feature>
<dbReference type="Proteomes" id="UP000028181">
    <property type="component" value="Chromosome I"/>
</dbReference>
<keyword evidence="4" id="KW-1185">Reference proteome</keyword>
<accession>A0A068SU42</accession>
<dbReference type="Gene3D" id="2.60.40.2230">
    <property type="entry name" value="Uncharacterised protein YcnI-like PF07987, DUF1775"/>
    <property type="match status" value="1"/>
</dbReference>
<evidence type="ECO:0000313" key="3">
    <source>
        <dbReference type="EMBL" id="CDN49733.1"/>
    </source>
</evidence>
<feature type="chain" id="PRO_5001656172" evidence="1">
    <location>
        <begin position="27"/>
        <end position="180"/>
    </location>
</feature>
<feature type="domain" description="YncI copper-binding" evidence="2">
    <location>
        <begin position="27"/>
        <end position="174"/>
    </location>
</feature>